<dbReference type="Proteomes" id="UP000184041">
    <property type="component" value="Unassembled WGS sequence"/>
</dbReference>
<evidence type="ECO:0000313" key="2">
    <source>
        <dbReference type="Proteomes" id="UP000184041"/>
    </source>
</evidence>
<dbReference type="Pfam" id="PF21983">
    <property type="entry name" value="NikA-like"/>
    <property type="match status" value="1"/>
</dbReference>
<dbReference type="InterPro" id="IPR053842">
    <property type="entry name" value="NikA-like"/>
</dbReference>
<protein>
    <submittedName>
        <fullName evidence="1">Uncharacterized protein</fullName>
    </submittedName>
</protein>
<sequence>MGVTGRITVRVDEDEEEWIIKKAGEVGVSKSRYMRQVTLGERPPAKVPFATNQRSLELDDNVTHGEVKELIHKGLPAVGRNVDQIVKKVNSKDEFAEKEREELITEIKACRKSLDRLAIKFMEAIL</sequence>
<name>A0A1M4X2W5_9BACT</name>
<organism evidence="1 2">
    <name type="scientific">Fodinibius roseus</name>
    <dbReference type="NCBI Taxonomy" id="1194090"/>
    <lineage>
        <taxon>Bacteria</taxon>
        <taxon>Pseudomonadati</taxon>
        <taxon>Balneolota</taxon>
        <taxon>Balneolia</taxon>
        <taxon>Balneolales</taxon>
        <taxon>Balneolaceae</taxon>
        <taxon>Fodinibius</taxon>
    </lineage>
</organism>
<reference evidence="1 2" key="1">
    <citation type="submission" date="2016-11" db="EMBL/GenBank/DDBJ databases">
        <authorList>
            <person name="Jaros S."/>
            <person name="Januszkiewicz K."/>
            <person name="Wedrychowicz H."/>
        </authorList>
    </citation>
    <scope>NUCLEOTIDE SEQUENCE [LARGE SCALE GENOMIC DNA]</scope>
    <source>
        <strain evidence="1 2">DSM 21986</strain>
    </source>
</reference>
<gene>
    <name evidence="1" type="ORF">SAMN05443144_1046</name>
</gene>
<dbReference type="OrthoDB" id="681025at2"/>
<keyword evidence="2" id="KW-1185">Reference proteome</keyword>
<dbReference type="STRING" id="1194090.SAMN05443144_1046"/>
<proteinExistence type="predicted"/>
<evidence type="ECO:0000313" key="1">
    <source>
        <dbReference type="EMBL" id="SHE87836.1"/>
    </source>
</evidence>
<dbReference type="EMBL" id="FQUS01000004">
    <property type="protein sequence ID" value="SHE87836.1"/>
    <property type="molecule type" value="Genomic_DNA"/>
</dbReference>
<dbReference type="AlphaFoldDB" id="A0A1M4X2W5"/>
<dbReference type="RefSeq" id="WP_073059964.1">
    <property type="nucleotide sequence ID" value="NZ_FQUS01000004.1"/>
</dbReference>
<accession>A0A1M4X2W5</accession>